<dbReference type="AlphaFoldDB" id="A0A840CS02"/>
<evidence type="ECO:0000256" key="6">
    <source>
        <dbReference type="SAM" id="Phobius"/>
    </source>
</evidence>
<keyword evidence="3 6" id="KW-0812">Transmembrane</keyword>
<name>A0A840CS02_9BACT</name>
<dbReference type="GO" id="GO:0016020">
    <property type="term" value="C:membrane"/>
    <property type="evidence" value="ECO:0007669"/>
    <property type="project" value="UniProtKB-SubCell"/>
</dbReference>
<keyword evidence="4 6" id="KW-1133">Transmembrane helix</keyword>
<feature type="transmembrane region" description="Helical" evidence="6">
    <location>
        <begin position="451"/>
        <end position="472"/>
    </location>
</feature>
<dbReference type="GO" id="GO:0035673">
    <property type="term" value="F:oligopeptide transmembrane transporter activity"/>
    <property type="evidence" value="ECO:0007669"/>
    <property type="project" value="InterPro"/>
</dbReference>
<gene>
    <name evidence="7" type="ORF">GGR21_003742</name>
</gene>
<keyword evidence="8" id="KW-1185">Reference proteome</keyword>
<dbReference type="NCBIfam" id="TIGR00733">
    <property type="entry name" value="OPT family oligopeptide transporter"/>
    <property type="match status" value="1"/>
</dbReference>
<dbReference type="InterPro" id="IPR004813">
    <property type="entry name" value="OPT"/>
</dbReference>
<feature type="transmembrane region" description="Helical" evidence="6">
    <location>
        <begin position="257"/>
        <end position="276"/>
    </location>
</feature>
<keyword evidence="5 6" id="KW-0472">Membrane</keyword>
<evidence type="ECO:0000256" key="2">
    <source>
        <dbReference type="ARBA" id="ARBA00022448"/>
    </source>
</evidence>
<feature type="transmembrane region" description="Helical" evidence="6">
    <location>
        <begin position="134"/>
        <end position="153"/>
    </location>
</feature>
<comment type="caution">
    <text evidence="7">The sequence shown here is derived from an EMBL/GenBank/DDBJ whole genome shotgun (WGS) entry which is preliminary data.</text>
</comment>
<dbReference type="Proteomes" id="UP000555103">
    <property type="component" value="Unassembled WGS sequence"/>
</dbReference>
<evidence type="ECO:0000256" key="1">
    <source>
        <dbReference type="ARBA" id="ARBA00004141"/>
    </source>
</evidence>
<evidence type="ECO:0000256" key="3">
    <source>
        <dbReference type="ARBA" id="ARBA00022692"/>
    </source>
</evidence>
<feature type="transmembrane region" description="Helical" evidence="6">
    <location>
        <begin position="67"/>
        <end position="85"/>
    </location>
</feature>
<dbReference type="PANTHER" id="PTHR31645">
    <property type="entry name" value="OLIGOPEPTIDE TRANSPORTER YGL114W-RELATED"/>
    <property type="match status" value="1"/>
</dbReference>
<feature type="transmembrane region" description="Helical" evidence="6">
    <location>
        <begin position="39"/>
        <end position="61"/>
    </location>
</feature>
<dbReference type="InterPro" id="IPR004814">
    <property type="entry name" value="Oligopep_transpt"/>
</dbReference>
<keyword evidence="2" id="KW-0813">Transport</keyword>
<evidence type="ECO:0000313" key="8">
    <source>
        <dbReference type="Proteomes" id="UP000555103"/>
    </source>
</evidence>
<accession>A0A840CS02</accession>
<feature type="transmembrane region" description="Helical" evidence="6">
    <location>
        <begin position="392"/>
        <end position="418"/>
    </location>
</feature>
<evidence type="ECO:0000256" key="4">
    <source>
        <dbReference type="ARBA" id="ARBA00022989"/>
    </source>
</evidence>
<dbReference type="Pfam" id="PF03169">
    <property type="entry name" value="OPT"/>
    <property type="match status" value="1"/>
</dbReference>
<reference evidence="7 8" key="1">
    <citation type="submission" date="2020-08" db="EMBL/GenBank/DDBJ databases">
        <title>Genomic Encyclopedia of Type Strains, Phase IV (KMG-IV): sequencing the most valuable type-strain genomes for metagenomic binning, comparative biology and taxonomic classification.</title>
        <authorList>
            <person name="Goeker M."/>
        </authorList>
    </citation>
    <scope>NUCLEOTIDE SEQUENCE [LARGE SCALE GENOMIC DNA]</scope>
    <source>
        <strain evidence="7 8">DSM 104969</strain>
    </source>
</reference>
<feature type="transmembrane region" description="Helical" evidence="6">
    <location>
        <begin position="97"/>
        <end position="122"/>
    </location>
</feature>
<sequence length="673" mass="70755">MKAENEEKVTGLPENAFRELKQGEEYIPIMSPNKQYKEVTPWSVIWGLIMAIIFSAAAAYLGLKVGQVFEAAIPIAIIAVGLSSATKRKNALGENVIIQSIGASSGVIVAGAIFTLPALYILQAKYGDEISVQFFQVFLSSLLGGVLGILFLIPFRKYFVSDMHGKYPFPEATATTQVLISGEKGGNQAKPLILAGLIGGLYDFVIATFGAWSEVFTSRVLPFGETVANKAKVLFSVNVGAAVLGLGYIVGLKYAAIICAGSLLVWFVIVPLLPFLGDSLLQSINPAPYLEGGSLADGISNVAPEVIFSEMARHIGIGGIAMAGILGIIKSWPIIKGAISLAAGEMKGNKKAAAMVDKRTQRDISMKIIGTGVILALIATFIFFWLGVMHNLFFAVIAILVVGIITFLFTTVAANAIAIVGTNPVSGMTLMTLILASVIMVAVGLNGTGGMVAALIMGGVVCTALSMAGGFITDLKIGYWLGSTPAKQQTWKFLGTLVSAATVGGVMIILNETYGFTGKDALVAPQANAMAAVIDPLMSGTGAPWILYGIGAAIALILNFMKVPSLAFALGMFIPLHLNIPLVVGGAVNWYVGSRSKDKALNEARVDKGTLLASGFIAGGALMGVVSAILKFSGLDLMNEVWAESNLSQYLALAMYAAIIFYFGYSSLQAKKQ</sequence>
<feature type="transmembrane region" description="Helical" evidence="6">
    <location>
        <begin position="567"/>
        <end position="591"/>
    </location>
</feature>
<feature type="transmembrane region" description="Helical" evidence="6">
    <location>
        <begin position="425"/>
        <end position="445"/>
    </location>
</feature>
<organism evidence="7 8">
    <name type="scientific">Dysgonomonas hofstadii</name>
    <dbReference type="NCBI Taxonomy" id="637886"/>
    <lineage>
        <taxon>Bacteria</taxon>
        <taxon>Pseudomonadati</taxon>
        <taxon>Bacteroidota</taxon>
        <taxon>Bacteroidia</taxon>
        <taxon>Bacteroidales</taxon>
        <taxon>Dysgonomonadaceae</taxon>
        <taxon>Dysgonomonas</taxon>
    </lineage>
</organism>
<feature type="transmembrane region" description="Helical" evidence="6">
    <location>
        <begin position="192"/>
        <end position="213"/>
    </location>
</feature>
<feature type="transmembrane region" description="Helical" evidence="6">
    <location>
        <begin position="650"/>
        <end position="668"/>
    </location>
</feature>
<feature type="transmembrane region" description="Helical" evidence="6">
    <location>
        <begin position="611"/>
        <end position="630"/>
    </location>
</feature>
<feature type="transmembrane region" description="Helical" evidence="6">
    <location>
        <begin position="545"/>
        <end position="561"/>
    </location>
</feature>
<dbReference type="RefSeq" id="WP_183308668.1">
    <property type="nucleotide sequence ID" value="NZ_JACIEP010000018.1"/>
</dbReference>
<feature type="transmembrane region" description="Helical" evidence="6">
    <location>
        <begin position="233"/>
        <end position="250"/>
    </location>
</feature>
<dbReference type="EMBL" id="JACIEP010000018">
    <property type="protein sequence ID" value="MBB4037821.1"/>
    <property type="molecule type" value="Genomic_DNA"/>
</dbReference>
<dbReference type="PANTHER" id="PTHR31645:SF0">
    <property type="entry name" value="OLIGOPEPTIDE TRANSPORTER YGL114W-RELATED"/>
    <property type="match status" value="1"/>
</dbReference>
<evidence type="ECO:0000313" key="7">
    <source>
        <dbReference type="EMBL" id="MBB4037821.1"/>
    </source>
</evidence>
<feature type="transmembrane region" description="Helical" evidence="6">
    <location>
        <begin position="493"/>
        <end position="510"/>
    </location>
</feature>
<feature type="transmembrane region" description="Helical" evidence="6">
    <location>
        <begin position="368"/>
        <end position="386"/>
    </location>
</feature>
<comment type="subcellular location">
    <subcellularLocation>
        <location evidence="1">Membrane</location>
        <topology evidence="1">Multi-pass membrane protein</topology>
    </subcellularLocation>
</comment>
<proteinExistence type="predicted"/>
<protein>
    <submittedName>
        <fullName evidence="7">Putative OPT family oligopeptide transporter</fullName>
    </submittedName>
</protein>
<dbReference type="InterPro" id="IPR045035">
    <property type="entry name" value="YSL-like"/>
</dbReference>
<evidence type="ECO:0000256" key="5">
    <source>
        <dbReference type="ARBA" id="ARBA00023136"/>
    </source>
</evidence>